<sequence length="887" mass="98613">MFVYDSSGITAALNPATDEDWRLIASAVSQNGRRLRSGAECQAKAAKDGLLLTTERGPSPSSSSGRVPMPNQRKTNSTPVNPDNNGRRHGLFLSNFAHDDYYNEFFAKQECPVTELDPDDSMMRFCYGSRREGTEFGPLKQMRRPKRMLVPVVEHLKPDSSSSQSDGHCKDAFGDKRALFEGKAAVSALSHPPTSNPCTNKCFVPPVWRKSSRAMDEAKNMALLFFVDHLMQKGGQRTIHDLSCQFGARGFTDEMRQAVGTCQEGLCEFLGQYPSLFTIRDGDQVLLKGFGEGDEGRTHLSHIPPSGRQRDYVLEAVQFFVAKLEKFGPEMQVKSLLGHRSQAAPEVRLVSGRHLKEFADFLAAQTDHFTVESDRVRLKNMPEPQEADANQFVDEEGRPLVGHRAKLAAVDFMRGVLEQNEDVPIPLDAFYRRFCDRFPHNIRQEVATNPKELLLFLKLNRHVFFIRSNKVQLVRNRPGDEHGSESGRSTAEDGGSSDRSATSPAENDGFVPRASVEGLPASTLFPLNRDNVHRVQIAQTLKQAQEAVRCLHLDLDSALCPFLAVDFKLVSLGSVQPEQFVALVVVASPVRLVVFDLAHAESVLSESGLRTLLENDRLLKVLHDVQRIATLLASRWDIRIGRLFDTQIAHSVIQHDKFSKPLSDLRAISFVNLQRVYFPQSLVMSDVPARKLSQTLNWADRPMSTELLLAACEECHCLASGLFRLLDAQLPHALRPLFAKLCSEASVTTVVANGTAWNERNGRHRETAHATPPPERKVMPLLELPLNGLYRPPATRRRSSQNQPQLITRPFGQPPINGVCGGFGSSPIRKDSAPPATPHRSATWPTPPRAETREACTQTLSTGEIAVLKVYYDEEGTASNNGTKREL</sequence>
<feature type="region of interest" description="Disordered" evidence="1">
    <location>
        <begin position="789"/>
        <end position="858"/>
    </location>
</feature>
<feature type="compositionally biased region" description="Polar residues" evidence="1">
    <location>
        <begin position="72"/>
        <end position="84"/>
    </location>
</feature>
<dbReference type="PANTHER" id="PTHR46628:SF1">
    <property type="entry name" value="PIRNA BIOGENESIS PROTEIN EXD1"/>
    <property type="match status" value="1"/>
</dbReference>
<feature type="domain" description="3'-5' exonuclease" evidence="2">
    <location>
        <begin position="535"/>
        <end position="731"/>
    </location>
</feature>
<name>A0A914IAH0_GLORO</name>
<feature type="region of interest" description="Disordered" evidence="1">
    <location>
        <begin position="46"/>
        <end position="88"/>
    </location>
</feature>
<proteinExistence type="predicted"/>
<dbReference type="InterPro" id="IPR012337">
    <property type="entry name" value="RNaseH-like_sf"/>
</dbReference>
<feature type="region of interest" description="Disordered" evidence="1">
    <location>
        <begin position="476"/>
        <end position="512"/>
    </location>
</feature>
<dbReference type="WBParaSite" id="Gr19_v10_g8792.t1">
    <property type="protein sequence ID" value="Gr19_v10_g8792.t1"/>
    <property type="gene ID" value="Gr19_v10_g8792"/>
</dbReference>
<dbReference type="InterPro" id="IPR056589">
    <property type="entry name" value="WH_Egal-1"/>
</dbReference>
<evidence type="ECO:0000313" key="3">
    <source>
        <dbReference type="Proteomes" id="UP000887572"/>
    </source>
</evidence>
<dbReference type="PANTHER" id="PTHR46628">
    <property type="entry name" value="PIRNA BIOGENESIS PROTEIN EXD1"/>
    <property type="match status" value="1"/>
</dbReference>
<dbReference type="InterPro" id="IPR002562">
    <property type="entry name" value="3'-5'_exonuclease_dom"/>
</dbReference>
<dbReference type="Proteomes" id="UP000887572">
    <property type="component" value="Unplaced"/>
</dbReference>
<keyword evidence="3" id="KW-1185">Reference proteome</keyword>
<dbReference type="AlphaFoldDB" id="A0A914IAH0"/>
<dbReference type="Pfam" id="PF01612">
    <property type="entry name" value="DNA_pol_A_exo1"/>
    <property type="match status" value="1"/>
</dbReference>
<dbReference type="GO" id="GO:0003676">
    <property type="term" value="F:nucleic acid binding"/>
    <property type="evidence" value="ECO:0007669"/>
    <property type="project" value="InterPro"/>
</dbReference>
<protein>
    <submittedName>
        <fullName evidence="4">3'-5' exonuclease domain-containing protein</fullName>
    </submittedName>
</protein>
<reference evidence="4" key="1">
    <citation type="submission" date="2022-11" db="UniProtKB">
        <authorList>
            <consortium name="WormBaseParasite"/>
        </authorList>
    </citation>
    <scope>IDENTIFICATION</scope>
</reference>
<dbReference type="GO" id="GO:0008408">
    <property type="term" value="F:3'-5' exonuclease activity"/>
    <property type="evidence" value="ECO:0007669"/>
    <property type="project" value="InterPro"/>
</dbReference>
<feature type="compositionally biased region" description="Low complexity" evidence="1">
    <location>
        <begin position="56"/>
        <end position="66"/>
    </location>
</feature>
<evidence type="ECO:0000313" key="4">
    <source>
        <dbReference type="WBParaSite" id="Gr19_v10_g8792.t1"/>
    </source>
</evidence>
<evidence type="ECO:0000259" key="2">
    <source>
        <dbReference type="SMART" id="SM00474"/>
    </source>
</evidence>
<dbReference type="Pfam" id="PF23713">
    <property type="entry name" value="WHD_Egal"/>
    <property type="match status" value="3"/>
</dbReference>
<organism evidence="3 4">
    <name type="scientific">Globodera rostochiensis</name>
    <name type="common">Golden nematode worm</name>
    <name type="synonym">Heterodera rostochiensis</name>
    <dbReference type="NCBI Taxonomy" id="31243"/>
    <lineage>
        <taxon>Eukaryota</taxon>
        <taxon>Metazoa</taxon>
        <taxon>Ecdysozoa</taxon>
        <taxon>Nematoda</taxon>
        <taxon>Chromadorea</taxon>
        <taxon>Rhabditida</taxon>
        <taxon>Tylenchina</taxon>
        <taxon>Tylenchomorpha</taxon>
        <taxon>Tylenchoidea</taxon>
        <taxon>Heteroderidae</taxon>
        <taxon>Heteroderinae</taxon>
        <taxon>Globodera</taxon>
    </lineage>
</organism>
<dbReference type="GO" id="GO:1990923">
    <property type="term" value="C:PET complex"/>
    <property type="evidence" value="ECO:0007669"/>
    <property type="project" value="TreeGrafter"/>
</dbReference>
<dbReference type="SMART" id="SM00474">
    <property type="entry name" value="35EXOc"/>
    <property type="match status" value="1"/>
</dbReference>
<dbReference type="Gene3D" id="3.30.420.10">
    <property type="entry name" value="Ribonuclease H-like superfamily/Ribonuclease H"/>
    <property type="match status" value="1"/>
</dbReference>
<evidence type="ECO:0000256" key="1">
    <source>
        <dbReference type="SAM" id="MobiDB-lite"/>
    </source>
</evidence>
<dbReference type="InterPro" id="IPR052144">
    <property type="entry name" value="piRNA_biogenesis_EXD1"/>
</dbReference>
<dbReference type="GO" id="GO:0034587">
    <property type="term" value="P:piRNA processing"/>
    <property type="evidence" value="ECO:0007669"/>
    <property type="project" value="TreeGrafter"/>
</dbReference>
<accession>A0A914IAH0</accession>
<dbReference type="SUPFAM" id="SSF53098">
    <property type="entry name" value="Ribonuclease H-like"/>
    <property type="match status" value="1"/>
</dbReference>
<dbReference type="InterPro" id="IPR036397">
    <property type="entry name" value="RNaseH_sf"/>
</dbReference>